<name>A0A194XS33_MOLSC</name>
<dbReference type="Proteomes" id="UP000070700">
    <property type="component" value="Unassembled WGS sequence"/>
</dbReference>
<dbReference type="PANTHER" id="PTHR42085:SF1">
    <property type="entry name" value="F-BOX DOMAIN-CONTAINING PROTEIN"/>
    <property type="match status" value="1"/>
</dbReference>
<dbReference type="RefSeq" id="XP_018077214.1">
    <property type="nucleotide sequence ID" value="XM_018212790.1"/>
</dbReference>
<gene>
    <name evidence="2" type="ORF">LY89DRAFT_664641</name>
</gene>
<keyword evidence="3" id="KW-1185">Reference proteome</keyword>
<dbReference type="OrthoDB" id="62952at2759"/>
<proteinExistence type="predicted"/>
<sequence>MSSRVTRRAGAAAKAKLKAIVQAEEEEEEEEDSYEDEHVEEHEDVAKNHASTVLQTESLPQPVYETFQTAADLSNGLCIVRKLDDGRYEILNLTNAEASTLGNIDTGRLIRGDESGARQQILEEAEQQWKESEFKIGQVLGSVKLRIFRFLKLPIELRFKIYDYTISSAKTLHIGSHQYSPENILGGLHLTGTCRQIFAETRSMFWRNTFRVSGICKQIKLIVPTLTDNLREVTWTWWSTKNRDSKTLRMFADCKKLRKFHLCLTKYCHIGHIYHPTVQHKYQDEPAVQKFCKTNGFDLLVSLRGFELVTVRNECDPTLKILADKLSEVELKAFESFLMQKLTQPKDPDILTYFPVIKTAALTVGKKTSKDTTKSRSTAKASTKKGTLAA</sequence>
<evidence type="ECO:0008006" key="4">
    <source>
        <dbReference type="Google" id="ProtNLM"/>
    </source>
</evidence>
<protein>
    <recommendedName>
        <fullName evidence="4">F-box domain-containing protein</fullName>
    </recommendedName>
</protein>
<feature type="region of interest" description="Disordered" evidence="1">
    <location>
        <begin position="368"/>
        <end position="390"/>
    </location>
</feature>
<accession>A0A194XS33</accession>
<dbReference type="EMBL" id="KQ947406">
    <property type="protein sequence ID" value="KUJ22859.1"/>
    <property type="molecule type" value="Genomic_DNA"/>
</dbReference>
<evidence type="ECO:0000256" key="1">
    <source>
        <dbReference type="SAM" id="MobiDB-lite"/>
    </source>
</evidence>
<dbReference type="AlphaFoldDB" id="A0A194XS33"/>
<dbReference type="InParanoid" id="A0A194XS33"/>
<feature type="compositionally biased region" description="Acidic residues" evidence="1">
    <location>
        <begin position="23"/>
        <end position="38"/>
    </location>
</feature>
<dbReference type="InterPro" id="IPR038883">
    <property type="entry name" value="AN11006-like"/>
</dbReference>
<dbReference type="PANTHER" id="PTHR42085">
    <property type="entry name" value="F-BOX DOMAIN-CONTAINING PROTEIN"/>
    <property type="match status" value="1"/>
</dbReference>
<organism evidence="2 3">
    <name type="scientific">Mollisia scopiformis</name>
    <name type="common">Conifer needle endophyte fungus</name>
    <name type="synonym">Phialocephala scopiformis</name>
    <dbReference type="NCBI Taxonomy" id="149040"/>
    <lineage>
        <taxon>Eukaryota</taxon>
        <taxon>Fungi</taxon>
        <taxon>Dikarya</taxon>
        <taxon>Ascomycota</taxon>
        <taxon>Pezizomycotina</taxon>
        <taxon>Leotiomycetes</taxon>
        <taxon>Helotiales</taxon>
        <taxon>Mollisiaceae</taxon>
        <taxon>Mollisia</taxon>
    </lineage>
</organism>
<reference evidence="2 3" key="1">
    <citation type="submission" date="2015-10" db="EMBL/GenBank/DDBJ databases">
        <title>Full genome of DAOMC 229536 Phialocephala scopiformis, a fungal endophyte of spruce producing the potent anti-insectan compound rugulosin.</title>
        <authorList>
            <consortium name="DOE Joint Genome Institute"/>
            <person name="Walker A.K."/>
            <person name="Frasz S.L."/>
            <person name="Seifert K.A."/>
            <person name="Miller J.D."/>
            <person name="Mondo S.J."/>
            <person name="Labutti K."/>
            <person name="Lipzen A."/>
            <person name="Dockter R."/>
            <person name="Kennedy M."/>
            <person name="Grigoriev I.V."/>
            <person name="Spatafora J.W."/>
        </authorList>
    </citation>
    <scope>NUCLEOTIDE SEQUENCE [LARGE SCALE GENOMIC DNA]</scope>
    <source>
        <strain evidence="2 3">CBS 120377</strain>
    </source>
</reference>
<feature type="region of interest" description="Disordered" evidence="1">
    <location>
        <begin position="1"/>
        <end position="39"/>
    </location>
</feature>
<feature type="compositionally biased region" description="Low complexity" evidence="1">
    <location>
        <begin position="375"/>
        <end position="390"/>
    </location>
</feature>
<evidence type="ECO:0000313" key="2">
    <source>
        <dbReference type="EMBL" id="KUJ22859.1"/>
    </source>
</evidence>
<dbReference type="KEGG" id="psco:LY89DRAFT_664641"/>
<evidence type="ECO:0000313" key="3">
    <source>
        <dbReference type="Proteomes" id="UP000070700"/>
    </source>
</evidence>
<dbReference type="GeneID" id="28822516"/>